<feature type="transmembrane region" description="Helical" evidence="5">
    <location>
        <begin position="137"/>
        <end position="157"/>
    </location>
</feature>
<dbReference type="InterPro" id="IPR047817">
    <property type="entry name" value="ABC2_TM_bact-type"/>
</dbReference>
<dbReference type="GO" id="GO:0140359">
    <property type="term" value="F:ABC-type transporter activity"/>
    <property type="evidence" value="ECO:0007669"/>
    <property type="project" value="InterPro"/>
</dbReference>
<dbReference type="Proteomes" id="UP000244093">
    <property type="component" value="Unassembled WGS sequence"/>
</dbReference>
<comment type="subcellular location">
    <subcellularLocation>
        <location evidence="1">Membrane</location>
        <topology evidence="1">Multi-pass membrane protein</topology>
    </subcellularLocation>
</comment>
<feature type="transmembrane region" description="Helical" evidence="5">
    <location>
        <begin position="107"/>
        <end position="131"/>
    </location>
</feature>
<dbReference type="InterPro" id="IPR000412">
    <property type="entry name" value="ABC_2_transport"/>
</dbReference>
<name>A0A2R7Y8T3_9CREN</name>
<keyword evidence="3 5" id="KW-1133">Transmembrane helix</keyword>
<evidence type="ECO:0000256" key="4">
    <source>
        <dbReference type="ARBA" id="ARBA00023136"/>
    </source>
</evidence>
<dbReference type="PIRSF" id="PIRSF006648">
    <property type="entry name" value="DrrB"/>
    <property type="match status" value="1"/>
</dbReference>
<dbReference type="EMBL" id="NBVN01000002">
    <property type="protein sequence ID" value="PUA33729.1"/>
    <property type="molecule type" value="Genomic_DNA"/>
</dbReference>
<dbReference type="GO" id="GO:0043190">
    <property type="term" value="C:ATP-binding cassette (ABC) transporter complex"/>
    <property type="evidence" value="ECO:0007669"/>
    <property type="project" value="InterPro"/>
</dbReference>
<comment type="caution">
    <text evidence="7">The sequence shown here is derived from an EMBL/GenBank/DDBJ whole genome shotgun (WGS) entry which is preliminary data.</text>
</comment>
<dbReference type="PROSITE" id="PS51012">
    <property type="entry name" value="ABC_TM2"/>
    <property type="match status" value="1"/>
</dbReference>
<evidence type="ECO:0000256" key="5">
    <source>
        <dbReference type="SAM" id="Phobius"/>
    </source>
</evidence>
<dbReference type="PANTHER" id="PTHR43229:SF2">
    <property type="entry name" value="NODULATION PROTEIN J"/>
    <property type="match status" value="1"/>
</dbReference>
<dbReference type="PANTHER" id="PTHR43229">
    <property type="entry name" value="NODULATION PROTEIN J"/>
    <property type="match status" value="1"/>
</dbReference>
<evidence type="ECO:0000313" key="7">
    <source>
        <dbReference type="EMBL" id="PUA33729.1"/>
    </source>
</evidence>
<evidence type="ECO:0000256" key="1">
    <source>
        <dbReference type="ARBA" id="ARBA00004141"/>
    </source>
</evidence>
<feature type="transmembrane region" description="Helical" evidence="5">
    <location>
        <begin position="232"/>
        <end position="251"/>
    </location>
</feature>
<dbReference type="InterPro" id="IPR013525">
    <property type="entry name" value="ABC2_TM"/>
</dbReference>
<feature type="transmembrane region" description="Helical" evidence="5">
    <location>
        <begin position="169"/>
        <end position="187"/>
    </location>
</feature>
<dbReference type="AlphaFoldDB" id="A0A2R7Y8T3"/>
<sequence length="257" mass="28822">MVGYLSAAWTVASRDISRFWKYRFWLAGQLAMNLADVFIFALVFNNIVNKAYIPDYLKFMTPGVAAIATFAAAFSIGREVGVEIRREVTQYLLSLPMSRSAFVFGRILGGALRGMIYQVSFLVLAALIVNVPTTTKALYIALTTVMLTFSMSSLAIAISTSTKDFNLQATLRALTYYILFFLSNVFYPKEVLAMRFPPQILQIVINTPVSLASDIYRWGFGYYENVDAVSKILLLLIWSLTLTTLASLAYLRNLTKQ</sequence>
<evidence type="ECO:0000259" key="6">
    <source>
        <dbReference type="PROSITE" id="PS51012"/>
    </source>
</evidence>
<dbReference type="InterPro" id="IPR051784">
    <property type="entry name" value="Nod_factor_ABC_transporter"/>
</dbReference>
<feature type="domain" description="ABC transmembrane type-2" evidence="6">
    <location>
        <begin position="24"/>
        <end position="253"/>
    </location>
</feature>
<evidence type="ECO:0000256" key="2">
    <source>
        <dbReference type="ARBA" id="ARBA00022692"/>
    </source>
</evidence>
<keyword evidence="2 5" id="KW-0812">Transmembrane</keyword>
<gene>
    <name evidence="7" type="ORF">B7O98_04330</name>
</gene>
<dbReference type="Pfam" id="PF01061">
    <property type="entry name" value="ABC2_membrane"/>
    <property type="match status" value="1"/>
</dbReference>
<accession>A0A2R7Y8T3</accession>
<feature type="transmembrane region" description="Helical" evidence="5">
    <location>
        <begin position="24"/>
        <end position="44"/>
    </location>
</feature>
<protein>
    <submittedName>
        <fullName evidence="7">ABC transporter</fullName>
    </submittedName>
</protein>
<reference evidence="7 8" key="1">
    <citation type="journal article" date="2018" name="Syst. Appl. Microbiol.">
        <title>A new symbiotic nanoarchaeote (Candidatus Nanoclepta minutus) and its host (Zestosphaera tikiterensis gen. nov., sp. nov.) from a New Zealand hot spring.</title>
        <authorList>
            <person name="St John E."/>
            <person name="Liu Y."/>
            <person name="Podar M."/>
            <person name="Stott M.B."/>
            <person name="Meneghin J."/>
            <person name="Chen Z."/>
            <person name="Lagutin K."/>
            <person name="Mitchell K."/>
            <person name="Reysenbach A.L."/>
        </authorList>
    </citation>
    <scope>NUCLEOTIDE SEQUENCE [LARGE SCALE GENOMIC DNA]</scope>
    <source>
        <strain evidence="7">NZ3</strain>
    </source>
</reference>
<organism evidence="7 8">
    <name type="scientific">Zestosphaera tikiterensis</name>
    <dbReference type="NCBI Taxonomy" id="1973259"/>
    <lineage>
        <taxon>Archaea</taxon>
        <taxon>Thermoproteota</taxon>
        <taxon>Thermoprotei</taxon>
        <taxon>Desulfurococcales</taxon>
        <taxon>Desulfurococcaceae</taxon>
        <taxon>Zestosphaera</taxon>
    </lineage>
</organism>
<feature type="transmembrane region" description="Helical" evidence="5">
    <location>
        <begin position="56"/>
        <end position="76"/>
    </location>
</feature>
<evidence type="ECO:0000313" key="8">
    <source>
        <dbReference type="Proteomes" id="UP000244093"/>
    </source>
</evidence>
<keyword evidence="4 5" id="KW-0472">Membrane</keyword>
<evidence type="ECO:0000256" key="3">
    <source>
        <dbReference type="ARBA" id="ARBA00022989"/>
    </source>
</evidence>
<proteinExistence type="predicted"/>